<accession>A0ABR5NZY0</accession>
<proteinExistence type="predicted"/>
<protein>
    <submittedName>
        <fullName evidence="1">Uncharacterized protein</fullName>
    </submittedName>
</protein>
<gene>
    <name evidence="1" type="ORF">FC31_GL000249</name>
</gene>
<comment type="caution">
    <text evidence="1">The sequence shown here is derived from an EMBL/GenBank/DDBJ whole genome shotgun (WGS) entry which is preliminary data.</text>
</comment>
<sequence length="117" mass="13925">MLQNSICYFPSICYHNIKIPVKVIKMRLKQLHDYVKQNYEDGQFTQNYSYEANQANPASDFRMGQQQARRDFQNGARFKFYPLLLVKIANLLTLKRLTEVKNFVEGYNREKRKLAPK</sequence>
<reference evidence="1 2" key="1">
    <citation type="journal article" date="2015" name="Genome Announc.">
        <title>Expanding the biotechnology potential of lactobacilli through comparative genomics of 213 strains and associated genera.</title>
        <authorList>
            <person name="Sun Z."/>
            <person name="Harris H.M."/>
            <person name="McCann A."/>
            <person name="Guo C."/>
            <person name="Argimon S."/>
            <person name="Zhang W."/>
            <person name="Yang X."/>
            <person name="Jeffery I.B."/>
            <person name="Cooney J.C."/>
            <person name="Kagawa T.F."/>
            <person name="Liu W."/>
            <person name="Song Y."/>
            <person name="Salvetti E."/>
            <person name="Wrobel A."/>
            <person name="Rasinkangas P."/>
            <person name="Parkhill J."/>
            <person name="Rea M.C."/>
            <person name="O'Sullivan O."/>
            <person name="Ritari J."/>
            <person name="Douillard F.P."/>
            <person name="Paul Ross R."/>
            <person name="Yang R."/>
            <person name="Briner A.E."/>
            <person name="Felis G.E."/>
            <person name="de Vos W.M."/>
            <person name="Barrangou R."/>
            <person name="Klaenhammer T.R."/>
            <person name="Caufield P.W."/>
            <person name="Cui Y."/>
            <person name="Zhang H."/>
            <person name="O'Toole P.W."/>
        </authorList>
    </citation>
    <scope>NUCLEOTIDE SEQUENCE [LARGE SCALE GENOMIC DNA]</scope>
    <source>
        <strain evidence="1 2">DSM 16041</strain>
    </source>
</reference>
<keyword evidence="2" id="KW-1185">Reference proteome</keyword>
<evidence type="ECO:0000313" key="1">
    <source>
        <dbReference type="EMBL" id="KRK59973.1"/>
    </source>
</evidence>
<dbReference type="Proteomes" id="UP000051883">
    <property type="component" value="Unassembled WGS sequence"/>
</dbReference>
<dbReference type="EMBL" id="AZDK01000010">
    <property type="protein sequence ID" value="KRK59973.1"/>
    <property type="molecule type" value="Genomic_DNA"/>
</dbReference>
<evidence type="ECO:0000313" key="2">
    <source>
        <dbReference type="Proteomes" id="UP000051883"/>
    </source>
</evidence>
<name>A0ABR5NZY0_9LACO</name>
<organism evidence="1 2">
    <name type="scientific">Limosilactobacillus antri DSM 16041</name>
    <dbReference type="NCBI Taxonomy" id="525309"/>
    <lineage>
        <taxon>Bacteria</taxon>
        <taxon>Bacillati</taxon>
        <taxon>Bacillota</taxon>
        <taxon>Bacilli</taxon>
        <taxon>Lactobacillales</taxon>
        <taxon>Lactobacillaceae</taxon>
        <taxon>Limosilactobacillus</taxon>
    </lineage>
</organism>